<feature type="transmembrane region" description="Helical" evidence="1">
    <location>
        <begin position="6"/>
        <end position="27"/>
    </location>
</feature>
<keyword evidence="1" id="KW-0812">Transmembrane</keyword>
<evidence type="ECO:0000256" key="1">
    <source>
        <dbReference type="SAM" id="Phobius"/>
    </source>
</evidence>
<proteinExistence type="predicted"/>
<dbReference type="EMBL" id="GBRH01226471">
    <property type="protein sequence ID" value="JAD71424.1"/>
    <property type="molecule type" value="Transcribed_RNA"/>
</dbReference>
<name>A0A0A9C527_ARUDO</name>
<reference evidence="2" key="2">
    <citation type="journal article" date="2015" name="Data Brief">
        <title>Shoot transcriptome of the giant reed, Arundo donax.</title>
        <authorList>
            <person name="Barrero R.A."/>
            <person name="Guerrero F.D."/>
            <person name="Moolhuijzen P."/>
            <person name="Goolsby J.A."/>
            <person name="Tidwell J."/>
            <person name="Bellgard S.E."/>
            <person name="Bellgard M.I."/>
        </authorList>
    </citation>
    <scope>NUCLEOTIDE SEQUENCE</scope>
    <source>
        <tissue evidence="2">Shoot tissue taken approximately 20 cm above the soil surface</tissue>
    </source>
</reference>
<accession>A0A0A9C527</accession>
<keyword evidence="1" id="KW-1133">Transmembrane helix</keyword>
<reference evidence="2" key="1">
    <citation type="submission" date="2014-09" db="EMBL/GenBank/DDBJ databases">
        <authorList>
            <person name="Magalhaes I.L.F."/>
            <person name="Oliveira U."/>
            <person name="Santos F.R."/>
            <person name="Vidigal T.H.D.A."/>
            <person name="Brescovit A.D."/>
            <person name="Santos A.J."/>
        </authorList>
    </citation>
    <scope>NUCLEOTIDE SEQUENCE</scope>
    <source>
        <tissue evidence="2">Shoot tissue taken approximately 20 cm above the soil surface</tissue>
    </source>
</reference>
<sequence>MIFLSWLHANCIISTLTIILLTCRNCWMHMFVIYSAYNYFPTPLSTLLLTNAIIRMLR</sequence>
<dbReference type="AlphaFoldDB" id="A0A0A9C527"/>
<keyword evidence="1" id="KW-0472">Membrane</keyword>
<evidence type="ECO:0000313" key="2">
    <source>
        <dbReference type="EMBL" id="JAD71424.1"/>
    </source>
</evidence>
<organism evidence="2">
    <name type="scientific">Arundo donax</name>
    <name type="common">Giant reed</name>
    <name type="synonym">Donax arundinaceus</name>
    <dbReference type="NCBI Taxonomy" id="35708"/>
    <lineage>
        <taxon>Eukaryota</taxon>
        <taxon>Viridiplantae</taxon>
        <taxon>Streptophyta</taxon>
        <taxon>Embryophyta</taxon>
        <taxon>Tracheophyta</taxon>
        <taxon>Spermatophyta</taxon>
        <taxon>Magnoliopsida</taxon>
        <taxon>Liliopsida</taxon>
        <taxon>Poales</taxon>
        <taxon>Poaceae</taxon>
        <taxon>PACMAD clade</taxon>
        <taxon>Arundinoideae</taxon>
        <taxon>Arundineae</taxon>
        <taxon>Arundo</taxon>
    </lineage>
</organism>
<feature type="transmembrane region" description="Helical" evidence="1">
    <location>
        <begin position="39"/>
        <end position="57"/>
    </location>
</feature>
<protein>
    <submittedName>
        <fullName evidence="2">Uncharacterized protein</fullName>
    </submittedName>
</protein>